<dbReference type="InterPro" id="IPR013216">
    <property type="entry name" value="Methyltransf_11"/>
</dbReference>
<dbReference type="STRING" id="1802471.A2115_01635"/>
<evidence type="ECO:0000259" key="1">
    <source>
        <dbReference type="Pfam" id="PF08241"/>
    </source>
</evidence>
<evidence type="ECO:0000313" key="2">
    <source>
        <dbReference type="EMBL" id="OGM02003.1"/>
    </source>
</evidence>
<dbReference type="CDD" id="cd02440">
    <property type="entry name" value="AdoMet_MTases"/>
    <property type="match status" value="1"/>
</dbReference>
<accession>A0A1F7WGR3</accession>
<name>A0A1F7WGR3_9BACT</name>
<organism evidence="2 3">
    <name type="scientific">Candidatus Woesebacteria bacterium GWA1_41_8</name>
    <dbReference type="NCBI Taxonomy" id="1802471"/>
    <lineage>
        <taxon>Bacteria</taxon>
        <taxon>Candidatus Woeseibacteriota</taxon>
    </lineage>
</organism>
<sequence>MKKQRTSLSISVRRHFVDNFFFSHKLLFAGKKIIDIGGKKINKRGLFDISSFSADVTYVNIEKKDGPDILTDATNIPVPDNSFDIAIMGELLEHVSDPKAVLREARRILKPGGKILVSVPFMVGIHGDPYDYGRYTDTFWRMTAEELGFSIMEIKPQGTMFAVFALMIQHLFLAKHRSLRPVQTPLIRFLMWLDRKTINPLLRSWTTGYGIILEKIK</sequence>
<dbReference type="EMBL" id="MGFJ01000033">
    <property type="protein sequence ID" value="OGM02003.1"/>
    <property type="molecule type" value="Genomic_DNA"/>
</dbReference>
<gene>
    <name evidence="2" type="ORF">A2115_01635</name>
</gene>
<dbReference type="AlphaFoldDB" id="A0A1F7WGR3"/>
<proteinExistence type="predicted"/>
<reference evidence="2 3" key="1">
    <citation type="journal article" date="2016" name="Nat. Commun.">
        <title>Thousands of microbial genomes shed light on interconnected biogeochemical processes in an aquifer system.</title>
        <authorList>
            <person name="Anantharaman K."/>
            <person name="Brown C.T."/>
            <person name="Hug L.A."/>
            <person name="Sharon I."/>
            <person name="Castelle C.J."/>
            <person name="Probst A.J."/>
            <person name="Thomas B.C."/>
            <person name="Singh A."/>
            <person name="Wilkins M.J."/>
            <person name="Karaoz U."/>
            <person name="Brodie E.L."/>
            <person name="Williams K.H."/>
            <person name="Hubbard S.S."/>
            <person name="Banfield J.F."/>
        </authorList>
    </citation>
    <scope>NUCLEOTIDE SEQUENCE [LARGE SCALE GENOMIC DNA]</scope>
</reference>
<dbReference type="Proteomes" id="UP000176198">
    <property type="component" value="Unassembled WGS sequence"/>
</dbReference>
<dbReference type="InterPro" id="IPR029063">
    <property type="entry name" value="SAM-dependent_MTases_sf"/>
</dbReference>
<dbReference type="Pfam" id="PF08241">
    <property type="entry name" value="Methyltransf_11"/>
    <property type="match status" value="1"/>
</dbReference>
<feature type="domain" description="Methyltransferase type 11" evidence="1">
    <location>
        <begin position="69"/>
        <end position="116"/>
    </location>
</feature>
<dbReference type="Gene3D" id="3.40.50.150">
    <property type="entry name" value="Vaccinia Virus protein VP39"/>
    <property type="match status" value="1"/>
</dbReference>
<protein>
    <recommendedName>
        <fullName evidence="1">Methyltransferase type 11 domain-containing protein</fullName>
    </recommendedName>
</protein>
<evidence type="ECO:0000313" key="3">
    <source>
        <dbReference type="Proteomes" id="UP000176198"/>
    </source>
</evidence>
<comment type="caution">
    <text evidence="2">The sequence shown here is derived from an EMBL/GenBank/DDBJ whole genome shotgun (WGS) entry which is preliminary data.</text>
</comment>
<dbReference type="SUPFAM" id="SSF53335">
    <property type="entry name" value="S-adenosyl-L-methionine-dependent methyltransferases"/>
    <property type="match status" value="1"/>
</dbReference>
<dbReference type="GO" id="GO:0008757">
    <property type="term" value="F:S-adenosylmethionine-dependent methyltransferase activity"/>
    <property type="evidence" value="ECO:0007669"/>
    <property type="project" value="InterPro"/>
</dbReference>